<evidence type="ECO:0008006" key="4">
    <source>
        <dbReference type="Google" id="ProtNLM"/>
    </source>
</evidence>
<feature type="chain" id="PRO_5023944971" description="Secreted protein" evidence="1">
    <location>
        <begin position="21"/>
        <end position="79"/>
    </location>
</feature>
<dbReference type="Proteomes" id="UP000327439">
    <property type="component" value="Unassembled WGS sequence"/>
</dbReference>
<proteinExistence type="predicted"/>
<name>A0A5J5NFF3_GOSBA</name>
<dbReference type="EMBL" id="ML706144">
    <property type="protein sequence ID" value="KAB1671312.1"/>
    <property type="molecule type" value="Genomic_DNA"/>
</dbReference>
<evidence type="ECO:0000313" key="3">
    <source>
        <dbReference type="Proteomes" id="UP000327439"/>
    </source>
</evidence>
<evidence type="ECO:0000313" key="2">
    <source>
        <dbReference type="EMBL" id="KAB1671312.1"/>
    </source>
</evidence>
<reference evidence="3" key="1">
    <citation type="journal article" date="2020" name="Nat. Genet.">
        <title>Genomic diversifications of five Gossypium allopolyploid species and their impact on cotton improvement.</title>
        <authorList>
            <person name="Chen Z.J."/>
            <person name="Sreedasyam A."/>
            <person name="Ando A."/>
            <person name="Song Q."/>
            <person name="De Santiago L.M."/>
            <person name="Hulse-Kemp A.M."/>
            <person name="Ding M."/>
            <person name="Ye W."/>
            <person name="Kirkbride R.C."/>
            <person name="Jenkins J."/>
            <person name="Plott C."/>
            <person name="Lovell J."/>
            <person name="Lin Y.M."/>
            <person name="Vaughn R."/>
            <person name="Liu B."/>
            <person name="Simpson S."/>
            <person name="Scheffler B.E."/>
            <person name="Wen L."/>
            <person name="Saski C.A."/>
            <person name="Grover C.E."/>
            <person name="Hu G."/>
            <person name="Conover J.L."/>
            <person name="Carlson J.W."/>
            <person name="Shu S."/>
            <person name="Boston L.B."/>
            <person name="Williams M."/>
            <person name="Peterson D.G."/>
            <person name="McGee K."/>
            <person name="Jones D.C."/>
            <person name="Wendel J.F."/>
            <person name="Stelly D.M."/>
            <person name="Grimwood J."/>
            <person name="Schmutz J."/>
        </authorList>
    </citation>
    <scope>NUCLEOTIDE SEQUENCE [LARGE SCALE GENOMIC DNA]</scope>
    <source>
        <strain evidence="3">cv. 3-79</strain>
    </source>
</reference>
<sequence length="79" mass="8863">MCAPITDLSLFLLLTRLIMARESPSISTYFNPRFFPISSPCRHARASAANPEGTFSFIVVVEFMTSPLQSLMMIPEHDL</sequence>
<protein>
    <recommendedName>
        <fullName evidence="4">Secreted protein</fullName>
    </recommendedName>
</protein>
<gene>
    <name evidence="2" type="ORF">ES319_1Z035500v1</name>
</gene>
<keyword evidence="1" id="KW-0732">Signal</keyword>
<accession>A0A5J5NFF3</accession>
<keyword evidence="3" id="KW-1185">Reference proteome</keyword>
<organism evidence="2 3">
    <name type="scientific">Gossypium barbadense</name>
    <name type="common">Sea Island cotton</name>
    <name type="synonym">Hibiscus barbadensis</name>
    <dbReference type="NCBI Taxonomy" id="3634"/>
    <lineage>
        <taxon>Eukaryota</taxon>
        <taxon>Viridiplantae</taxon>
        <taxon>Streptophyta</taxon>
        <taxon>Embryophyta</taxon>
        <taxon>Tracheophyta</taxon>
        <taxon>Spermatophyta</taxon>
        <taxon>Magnoliopsida</taxon>
        <taxon>eudicotyledons</taxon>
        <taxon>Gunneridae</taxon>
        <taxon>Pentapetalae</taxon>
        <taxon>rosids</taxon>
        <taxon>malvids</taxon>
        <taxon>Malvales</taxon>
        <taxon>Malvaceae</taxon>
        <taxon>Malvoideae</taxon>
        <taxon>Gossypium</taxon>
    </lineage>
</organism>
<dbReference type="AlphaFoldDB" id="A0A5J5NFF3"/>
<feature type="signal peptide" evidence="1">
    <location>
        <begin position="1"/>
        <end position="20"/>
    </location>
</feature>
<evidence type="ECO:0000256" key="1">
    <source>
        <dbReference type="SAM" id="SignalP"/>
    </source>
</evidence>